<name>A0A1T4TYZ3_9BACT</name>
<feature type="transmembrane region" description="Helical" evidence="1">
    <location>
        <begin position="21"/>
        <end position="42"/>
    </location>
</feature>
<dbReference type="EMBL" id="FUWZ01000007">
    <property type="protein sequence ID" value="SKA45521.1"/>
    <property type="molecule type" value="Genomic_DNA"/>
</dbReference>
<dbReference type="AlphaFoldDB" id="A0A1T4TYZ3"/>
<keyword evidence="1" id="KW-0812">Transmembrane</keyword>
<keyword evidence="3" id="KW-1185">Reference proteome</keyword>
<dbReference type="STRING" id="634771.SAMN04488128_10727"/>
<dbReference type="RefSeq" id="WP_262488182.1">
    <property type="nucleotide sequence ID" value="NZ_FUWZ01000007.1"/>
</dbReference>
<protein>
    <submittedName>
        <fullName evidence="2">Uncharacterized protein</fullName>
    </submittedName>
</protein>
<gene>
    <name evidence="2" type="ORF">SAMN04488128_10727</name>
</gene>
<proteinExistence type="predicted"/>
<keyword evidence="1" id="KW-1133">Transmembrane helix</keyword>
<organism evidence="2 3">
    <name type="scientific">Chitinophaga eiseniae</name>
    <dbReference type="NCBI Taxonomy" id="634771"/>
    <lineage>
        <taxon>Bacteria</taxon>
        <taxon>Pseudomonadati</taxon>
        <taxon>Bacteroidota</taxon>
        <taxon>Chitinophagia</taxon>
        <taxon>Chitinophagales</taxon>
        <taxon>Chitinophagaceae</taxon>
        <taxon>Chitinophaga</taxon>
    </lineage>
</organism>
<dbReference type="Proteomes" id="UP000190367">
    <property type="component" value="Unassembled WGS sequence"/>
</dbReference>
<accession>A0A1T4TYZ3</accession>
<sequence length="44" mass="5103">MKLTDFIARYVDPENRNVIDAVIWANRIALVVLFCCLVLLLVRI</sequence>
<evidence type="ECO:0000313" key="2">
    <source>
        <dbReference type="EMBL" id="SKA45521.1"/>
    </source>
</evidence>
<reference evidence="3" key="1">
    <citation type="submission" date="2017-02" db="EMBL/GenBank/DDBJ databases">
        <authorList>
            <person name="Varghese N."/>
            <person name="Submissions S."/>
        </authorList>
    </citation>
    <scope>NUCLEOTIDE SEQUENCE [LARGE SCALE GENOMIC DNA]</scope>
    <source>
        <strain evidence="3">DSM 22224</strain>
    </source>
</reference>
<evidence type="ECO:0000313" key="3">
    <source>
        <dbReference type="Proteomes" id="UP000190367"/>
    </source>
</evidence>
<evidence type="ECO:0000256" key="1">
    <source>
        <dbReference type="SAM" id="Phobius"/>
    </source>
</evidence>
<keyword evidence="1" id="KW-0472">Membrane</keyword>